<dbReference type="InterPro" id="IPR001680">
    <property type="entry name" value="WD40_rpt"/>
</dbReference>
<evidence type="ECO:0000313" key="6">
    <source>
        <dbReference type="EMBL" id="ELA42557.1"/>
    </source>
</evidence>
<proteinExistence type="predicted"/>
<dbReference type="Proteomes" id="UP000011082">
    <property type="component" value="Unassembled WGS sequence"/>
</dbReference>
<dbReference type="InterPro" id="IPR010714">
    <property type="entry name" value="Coatomer_asu_C"/>
</dbReference>
<feature type="compositionally biased region" description="Polar residues" evidence="4">
    <location>
        <begin position="773"/>
        <end position="784"/>
    </location>
</feature>
<gene>
    <name evidence="6" type="ORF">VICG_00309</name>
</gene>
<dbReference type="PANTHER" id="PTHR22847">
    <property type="entry name" value="WD40 REPEAT PROTEIN"/>
    <property type="match status" value="1"/>
</dbReference>
<dbReference type="GO" id="GO:0006886">
    <property type="term" value="P:intracellular protein transport"/>
    <property type="evidence" value="ECO:0007669"/>
    <property type="project" value="InterPro"/>
</dbReference>
<dbReference type="RefSeq" id="XP_007603762.1">
    <property type="nucleotide sequence ID" value="XM_007603700.1"/>
</dbReference>
<dbReference type="Pfam" id="PF06957">
    <property type="entry name" value="COPI_C"/>
    <property type="match status" value="1"/>
</dbReference>
<dbReference type="OMA" id="IWNFQSK"/>
<dbReference type="PANTHER" id="PTHR22847:SF637">
    <property type="entry name" value="WD REPEAT DOMAIN 5B"/>
    <property type="match status" value="1"/>
</dbReference>
<dbReference type="InterPro" id="IPR020472">
    <property type="entry name" value="WD40_PAC1"/>
</dbReference>
<dbReference type="PRINTS" id="PR00320">
    <property type="entry name" value="GPROTEINBRPT"/>
</dbReference>
<dbReference type="Gene3D" id="2.130.10.10">
    <property type="entry name" value="YVTN repeat-like/Quinoprotein amine dehydrogenase"/>
    <property type="match status" value="1"/>
</dbReference>
<dbReference type="EMBL" id="JH370131">
    <property type="protein sequence ID" value="ELA42557.1"/>
    <property type="molecule type" value="Genomic_DNA"/>
</dbReference>
<feature type="repeat" description="WD" evidence="3">
    <location>
        <begin position="9"/>
        <end position="42"/>
    </location>
</feature>
<organism evidence="6 7">
    <name type="scientific">Vittaforma corneae (strain ATCC 50505)</name>
    <name type="common">Microsporidian parasite</name>
    <name type="synonym">Nosema corneum</name>
    <dbReference type="NCBI Taxonomy" id="993615"/>
    <lineage>
        <taxon>Eukaryota</taxon>
        <taxon>Fungi</taxon>
        <taxon>Fungi incertae sedis</taxon>
        <taxon>Microsporidia</taxon>
        <taxon>Nosematidae</taxon>
        <taxon>Vittaforma</taxon>
    </lineage>
</organism>
<dbReference type="Pfam" id="PF00400">
    <property type="entry name" value="WD40"/>
    <property type="match status" value="5"/>
</dbReference>
<feature type="region of interest" description="Disordered" evidence="4">
    <location>
        <begin position="702"/>
        <end position="784"/>
    </location>
</feature>
<dbReference type="GO" id="GO:0005198">
    <property type="term" value="F:structural molecule activity"/>
    <property type="evidence" value="ECO:0007669"/>
    <property type="project" value="InterPro"/>
</dbReference>
<keyword evidence="1 3" id="KW-0853">WD repeat</keyword>
<evidence type="ECO:0000256" key="4">
    <source>
        <dbReference type="SAM" id="MobiDB-lite"/>
    </source>
</evidence>
<dbReference type="SMART" id="SM00320">
    <property type="entry name" value="WD40"/>
    <property type="match status" value="6"/>
</dbReference>
<accession>L2GQF1</accession>
<feature type="repeat" description="WD" evidence="3">
    <location>
        <begin position="135"/>
        <end position="166"/>
    </location>
</feature>
<feature type="compositionally biased region" description="Basic and acidic residues" evidence="4">
    <location>
        <begin position="751"/>
        <end position="767"/>
    </location>
</feature>
<evidence type="ECO:0000259" key="5">
    <source>
        <dbReference type="Pfam" id="PF06957"/>
    </source>
</evidence>
<dbReference type="FunCoup" id="L2GQF1">
    <property type="interactions" value="191"/>
</dbReference>
<feature type="compositionally biased region" description="Polar residues" evidence="4">
    <location>
        <begin position="741"/>
        <end position="750"/>
    </location>
</feature>
<feature type="compositionally biased region" description="Acidic residues" evidence="4">
    <location>
        <begin position="719"/>
        <end position="735"/>
    </location>
</feature>
<protein>
    <recommendedName>
        <fullName evidence="5">Coatomer alpha subunit C-terminal domain-containing protein</fullName>
    </recommendedName>
</protein>
<dbReference type="GO" id="GO:1990234">
    <property type="term" value="C:transferase complex"/>
    <property type="evidence" value="ECO:0007669"/>
    <property type="project" value="UniProtKB-ARBA"/>
</dbReference>
<sequence length="987" mass="113017">MPKQISEIFRKTTTRIKSIAFHPTNPVIITAHHCGTIYIWNVLYQQIVAVLREHQGSVRCVKIHPYGEIFATAGDDKIIRVWNYKTRQVVQTMKGHTDYIRCIDFHPTKPWIISASDDCTIKIWNYYTGEQLSSSSGHTHYVMAVLFLDSNHILTGSLDHTIGLWNCSNLFEKKKFMVPDVILRQSIDAHDRGVNCLYLSNEYVMSGSDDREIKIWKFQNETLGLEKTLYSHEGNVISVFCDNGNFFGGGEDNILSEFSDGKSTKHNIDSRVWSIAGRDDYLAIGTDDGLILYRKSFEISFCEYQNNIFYSISNVVKKYNMKQSVDYCRLKRGVTNMFMRDSILYALYDGSFEMFEDERRIGGDVGSIAFVEGDKYQLKEDGIYKNDEMFRSGIKGMLVPSTKGLFIVNNRTFTLIIGDQEYSATFNFSIRSVKSNNQYIVLVGVNKILFLDYSLQLVHSINELVEITGGVFHEDIFIYATVKQLKFFLEDVGVLQSIESYMVPVLVQNDYLLVLGCNEIEKILLNMSEIRFRKAVLNDSNILSVIEEEQLPGLSPLEYLIKKNKGGIALPFIKDEDKRFQLFMNDKNYEEALRLCSNNRMFEELAFHSLKNGCYDMAETCFKRIQDYVSLFYLFLSTKQLDKLKELEGEEIENMVKIIFEDRSIFESSKNVQQEGKTQGVAQSGKYTDKIKLQSVSPEMTQDKAVISKSSKENILQETAEEENMKEEDTAENISEELSKNFDSISLSQKNETKDFEKQSGDDKARDYEEDNGSTGSNVRTDQATFNDSDFQSQIFDLSEIDLSEETRGAEIDDLYENALELTTQGKFSGAIEMFRECIALIALRISTPTDFSDLRRKIGNYLLGLHIEKSRRNIVDPERSIQMSLFFSNLELEGIHILLVKNLALTTCFKHGNLKTAYEIAEKFPDCKNSKKILSEKKGEDVYQIDESWLCYDTILPSKSFKECALCGVKSKEGELCQACKIGILH</sequence>
<evidence type="ECO:0000313" key="7">
    <source>
        <dbReference type="Proteomes" id="UP000011082"/>
    </source>
</evidence>
<feature type="repeat" description="WD" evidence="3">
    <location>
        <begin position="187"/>
        <end position="220"/>
    </location>
</feature>
<evidence type="ECO:0000256" key="1">
    <source>
        <dbReference type="ARBA" id="ARBA00022574"/>
    </source>
</evidence>
<feature type="domain" description="Coatomer alpha subunit C-terminal" evidence="5">
    <location>
        <begin position="817"/>
        <end position="935"/>
    </location>
</feature>
<dbReference type="HOGENOM" id="CLU_007565_1_0_1"/>
<dbReference type="PROSITE" id="PS50294">
    <property type="entry name" value="WD_REPEATS_REGION"/>
    <property type="match status" value="3"/>
</dbReference>
<dbReference type="Gene3D" id="1.25.40.470">
    <property type="match status" value="1"/>
</dbReference>
<keyword evidence="2" id="KW-0677">Repeat</keyword>
<feature type="repeat" description="WD" evidence="3">
    <location>
        <begin position="51"/>
        <end position="92"/>
    </location>
</feature>
<evidence type="ECO:0000256" key="2">
    <source>
        <dbReference type="ARBA" id="ARBA00022737"/>
    </source>
</evidence>
<dbReference type="GO" id="GO:0030126">
    <property type="term" value="C:COPI vesicle coat"/>
    <property type="evidence" value="ECO:0007669"/>
    <property type="project" value="InterPro"/>
</dbReference>
<dbReference type="PROSITE" id="PS50082">
    <property type="entry name" value="WD_REPEATS_2"/>
    <property type="match status" value="5"/>
</dbReference>
<dbReference type="InterPro" id="IPR036322">
    <property type="entry name" value="WD40_repeat_dom_sf"/>
</dbReference>
<dbReference type="InterPro" id="IPR015943">
    <property type="entry name" value="WD40/YVTN_repeat-like_dom_sf"/>
</dbReference>
<dbReference type="VEuPathDB" id="MicrosporidiaDB:VICG_00309"/>
<keyword evidence="7" id="KW-1185">Reference proteome</keyword>
<name>L2GQF1_VITCO</name>
<dbReference type="CDD" id="cd00200">
    <property type="entry name" value="WD40"/>
    <property type="match status" value="1"/>
</dbReference>
<dbReference type="InParanoid" id="L2GQF1"/>
<dbReference type="STRING" id="993615.L2GQF1"/>
<dbReference type="GeneID" id="19881027"/>
<evidence type="ECO:0000256" key="3">
    <source>
        <dbReference type="PROSITE-ProRule" id="PRU00221"/>
    </source>
</evidence>
<dbReference type="GO" id="GO:0016192">
    <property type="term" value="P:vesicle-mediated transport"/>
    <property type="evidence" value="ECO:0007669"/>
    <property type="project" value="InterPro"/>
</dbReference>
<feature type="repeat" description="WD" evidence="3">
    <location>
        <begin position="93"/>
        <end position="134"/>
    </location>
</feature>
<dbReference type="OrthoDB" id="10261470at2759"/>
<reference evidence="7" key="1">
    <citation type="submission" date="2011-05" db="EMBL/GenBank/DDBJ databases">
        <title>The genome sequence of Vittaforma corneae strain ATCC 50505.</title>
        <authorList>
            <consortium name="The Broad Institute Genome Sequencing Platform"/>
            <person name="Cuomo C."/>
            <person name="Didier E."/>
            <person name="Bowers L."/>
            <person name="Young S.K."/>
            <person name="Zeng Q."/>
            <person name="Gargeya S."/>
            <person name="Fitzgerald M."/>
            <person name="Haas B."/>
            <person name="Abouelleil A."/>
            <person name="Alvarado L."/>
            <person name="Arachchi H.M."/>
            <person name="Berlin A."/>
            <person name="Chapman S.B."/>
            <person name="Gearin G."/>
            <person name="Goldberg J."/>
            <person name="Griggs A."/>
            <person name="Gujja S."/>
            <person name="Hansen M."/>
            <person name="Heiman D."/>
            <person name="Howarth C."/>
            <person name="Larimer J."/>
            <person name="Lui A."/>
            <person name="MacDonald P.J.P."/>
            <person name="McCowen C."/>
            <person name="Montmayeur A."/>
            <person name="Murphy C."/>
            <person name="Neiman D."/>
            <person name="Pearson M."/>
            <person name="Priest M."/>
            <person name="Roberts A."/>
            <person name="Saif S."/>
            <person name="Shea T."/>
            <person name="Sisk P."/>
            <person name="Stolte C."/>
            <person name="Sykes S."/>
            <person name="Wortman J."/>
            <person name="Nusbaum C."/>
            <person name="Birren B."/>
        </authorList>
    </citation>
    <scope>NUCLEOTIDE SEQUENCE [LARGE SCALE GENOMIC DNA]</scope>
    <source>
        <strain evidence="7">ATCC 50505</strain>
    </source>
</reference>
<dbReference type="AlphaFoldDB" id="L2GQF1"/>
<dbReference type="SUPFAM" id="SSF50978">
    <property type="entry name" value="WD40 repeat-like"/>
    <property type="match status" value="1"/>
</dbReference>